<evidence type="ECO:0000313" key="2">
    <source>
        <dbReference type="EMBL" id="AGB41029.1"/>
    </source>
</evidence>
<reference evidence="3" key="1">
    <citation type="submission" date="2012-02" db="EMBL/GenBank/DDBJ databases">
        <title>The complete genome of Halobacteroides halobius DSM 5150.</title>
        <authorList>
            <person name="Lucas S."/>
            <person name="Copeland A."/>
            <person name="Lapidus A."/>
            <person name="Glavina del Rio T."/>
            <person name="Dalin E."/>
            <person name="Tice H."/>
            <person name="Bruce D."/>
            <person name="Goodwin L."/>
            <person name="Pitluck S."/>
            <person name="Peters L."/>
            <person name="Mikhailova N."/>
            <person name="Gu W."/>
            <person name="Kyrpides N."/>
            <person name="Mavromatis K."/>
            <person name="Ivanova N."/>
            <person name="Brettin T."/>
            <person name="Detter J.C."/>
            <person name="Han C."/>
            <person name="Larimer F."/>
            <person name="Land M."/>
            <person name="Hauser L."/>
            <person name="Markowitz V."/>
            <person name="Cheng J.-F."/>
            <person name="Hugenholtz P."/>
            <person name="Woyke T."/>
            <person name="Wu D."/>
            <person name="Tindall B."/>
            <person name="Pomrenke H."/>
            <person name="Brambilla E."/>
            <person name="Klenk H.-P."/>
            <person name="Eisen J.A."/>
        </authorList>
    </citation>
    <scope>NUCLEOTIDE SEQUENCE [LARGE SCALE GENOMIC DNA]</scope>
    <source>
        <strain evidence="3">ATCC 35273 / DSM 5150 / MD-1</strain>
    </source>
</reference>
<dbReference type="PANTHER" id="PTHR42983:SF1">
    <property type="entry name" value="IRON-MOLYBDENUM PROTEIN"/>
    <property type="match status" value="1"/>
</dbReference>
<dbReference type="CDD" id="cd00851">
    <property type="entry name" value="MTH1175"/>
    <property type="match status" value="1"/>
</dbReference>
<evidence type="ECO:0000313" key="3">
    <source>
        <dbReference type="Proteomes" id="UP000010880"/>
    </source>
</evidence>
<dbReference type="Proteomes" id="UP000010880">
    <property type="component" value="Chromosome"/>
</dbReference>
<feature type="domain" description="Dinitrogenase iron-molybdenum cofactor biosynthesis" evidence="1">
    <location>
        <begin position="10"/>
        <end position="97"/>
    </location>
</feature>
<keyword evidence="3" id="KW-1185">Reference proteome</keyword>
<evidence type="ECO:0000259" key="1">
    <source>
        <dbReference type="Pfam" id="PF02579"/>
    </source>
</evidence>
<dbReference type="KEGG" id="hhl:Halha_1070"/>
<dbReference type="OrthoDB" id="280278at2"/>
<gene>
    <name evidence="2" type="ordered locus">Halha_1070</name>
</gene>
<dbReference type="SUPFAM" id="SSF53146">
    <property type="entry name" value="Nitrogenase accessory factor-like"/>
    <property type="match status" value="1"/>
</dbReference>
<dbReference type="AlphaFoldDB" id="L0K9I9"/>
<sequence length="119" mass="13176">MQKLAIPTNGEQVASHFGRCPEFTIVEIEGDEIVKQQVIENPGHKPGFLPRFLNEKGVDFILAGGMGRKAVNLFDENNIEVVTGATGEIDTVIKSYLANSLETEEDICDHDHDDHDCDH</sequence>
<proteinExistence type="predicted"/>
<dbReference type="Pfam" id="PF02579">
    <property type="entry name" value="Nitro_FeMo-Co"/>
    <property type="match status" value="1"/>
</dbReference>
<dbReference type="EMBL" id="CP003359">
    <property type="protein sequence ID" value="AGB41029.1"/>
    <property type="molecule type" value="Genomic_DNA"/>
</dbReference>
<dbReference type="STRING" id="748449.Halha_1070"/>
<dbReference type="InterPro" id="IPR033913">
    <property type="entry name" value="MTH1175_dom"/>
</dbReference>
<dbReference type="eggNOG" id="COG1433">
    <property type="taxonomic scope" value="Bacteria"/>
</dbReference>
<protein>
    <recommendedName>
        <fullName evidence="1">Dinitrogenase iron-molybdenum cofactor biosynthesis domain-containing protein</fullName>
    </recommendedName>
</protein>
<dbReference type="PANTHER" id="PTHR42983">
    <property type="entry name" value="DINITROGENASE IRON-MOLYBDENUM COFACTOR PROTEIN-RELATED"/>
    <property type="match status" value="1"/>
</dbReference>
<accession>L0K9I9</accession>
<dbReference type="InterPro" id="IPR003731">
    <property type="entry name" value="Di-Nase_FeMo-co_biosynth"/>
</dbReference>
<dbReference type="InterPro" id="IPR036105">
    <property type="entry name" value="DiNase_FeMo-co_biosyn_sf"/>
</dbReference>
<name>L0K9I9_HALHC</name>
<dbReference type="RefSeq" id="WP_015326754.1">
    <property type="nucleotide sequence ID" value="NC_019978.1"/>
</dbReference>
<dbReference type="HOGENOM" id="CLU_104194_2_0_9"/>
<dbReference type="Gene3D" id="3.30.420.130">
    <property type="entry name" value="Dinitrogenase iron-molybdenum cofactor biosynthesis domain"/>
    <property type="match status" value="1"/>
</dbReference>
<organism evidence="2 3">
    <name type="scientific">Halobacteroides halobius (strain ATCC 35273 / DSM 5150 / MD-1)</name>
    <dbReference type="NCBI Taxonomy" id="748449"/>
    <lineage>
        <taxon>Bacteria</taxon>
        <taxon>Bacillati</taxon>
        <taxon>Bacillota</taxon>
        <taxon>Clostridia</taxon>
        <taxon>Halanaerobiales</taxon>
        <taxon>Halobacteroidaceae</taxon>
        <taxon>Halobacteroides</taxon>
    </lineage>
</organism>